<dbReference type="SUPFAM" id="SSF55298">
    <property type="entry name" value="YjgF-like"/>
    <property type="match status" value="1"/>
</dbReference>
<reference evidence="1 2" key="1">
    <citation type="submission" date="2017-07" db="EMBL/GenBank/DDBJ databases">
        <title>Paenibacillus herberti R33 genome sequencing and assembly.</title>
        <authorList>
            <person name="Su W."/>
        </authorList>
    </citation>
    <scope>NUCLEOTIDE SEQUENCE [LARGE SCALE GENOMIC DNA]</scope>
    <source>
        <strain evidence="1 2">R33</strain>
    </source>
</reference>
<dbReference type="PANTHER" id="PTHR43857">
    <property type="entry name" value="BLR7761 PROTEIN"/>
    <property type="match status" value="1"/>
</dbReference>
<dbReference type="AlphaFoldDB" id="A0A229P1H4"/>
<evidence type="ECO:0000313" key="2">
    <source>
        <dbReference type="Proteomes" id="UP000215145"/>
    </source>
</evidence>
<evidence type="ECO:0008006" key="3">
    <source>
        <dbReference type="Google" id="ProtNLM"/>
    </source>
</evidence>
<keyword evidence="2" id="KW-1185">Reference proteome</keyword>
<dbReference type="EMBL" id="NMUQ01000001">
    <property type="protein sequence ID" value="OXM16093.1"/>
    <property type="molecule type" value="Genomic_DNA"/>
</dbReference>
<evidence type="ECO:0000313" key="1">
    <source>
        <dbReference type="EMBL" id="OXM16093.1"/>
    </source>
</evidence>
<dbReference type="RefSeq" id="WP_089523178.1">
    <property type="nucleotide sequence ID" value="NZ_NMUQ01000001.1"/>
</dbReference>
<comment type="caution">
    <text evidence="1">The sequence shown here is derived from an EMBL/GenBank/DDBJ whole genome shotgun (WGS) entry which is preliminary data.</text>
</comment>
<accession>A0A229P1H4</accession>
<name>A0A229P1H4_9BACL</name>
<proteinExistence type="predicted"/>
<dbReference type="Pfam" id="PF01042">
    <property type="entry name" value="Ribonuc_L-PSP"/>
    <property type="match status" value="1"/>
</dbReference>
<dbReference type="PANTHER" id="PTHR43857:SF1">
    <property type="entry name" value="YJGH FAMILY PROTEIN"/>
    <property type="match status" value="1"/>
</dbReference>
<dbReference type="InterPro" id="IPR035959">
    <property type="entry name" value="RutC-like_sf"/>
</dbReference>
<protein>
    <recommendedName>
        <fullName evidence="3">RidA family protein</fullName>
    </recommendedName>
</protein>
<sequence>MINRIKISTGSPWEPIVGYSRAIRCGNVIEVAGTTAMKDGAVVGKDDAYAQTKYILEVIQAALEQLGSSMSDVVRTRMFVTDISRWEEIGKAHGEFFKEIRPVATMVEVKSLIEADLLVEIEAQAIVEE</sequence>
<dbReference type="Proteomes" id="UP000215145">
    <property type="component" value="Unassembled WGS sequence"/>
</dbReference>
<dbReference type="OrthoDB" id="9799840at2"/>
<dbReference type="InterPro" id="IPR006175">
    <property type="entry name" value="YjgF/YER057c/UK114"/>
</dbReference>
<organism evidence="1 2">
    <name type="scientific">Paenibacillus herberti</name>
    <dbReference type="NCBI Taxonomy" id="1619309"/>
    <lineage>
        <taxon>Bacteria</taxon>
        <taxon>Bacillati</taxon>
        <taxon>Bacillota</taxon>
        <taxon>Bacilli</taxon>
        <taxon>Bacillales</taxon>
        <taxon>Paenibacillaceae</taxon>
        <taxon>Paenibacillus</taxon>
    </lineage>
</organism>
<dbReference type="Gene3D" id="3.30.1330.40">
    <property type="entry name" value="RutC-like"/>
    <property type="match status" value="1"/>
</dbReference>
<dbReference type="CDD" id="cd06154">
    <property type="entry name" value="YjgF_YER057c_UK114_like_6"/>
    <property type="match status" value="1"/>
</dbReference>
<gene>
    <name evidence="1" type="ORF">CGZ75_05165</name>
</gene>